<feature type="compositionally biased region" description="Basic and acidic residues" evidence="1">
    <location>
        <begin position="21"/>
        <end position="43"/>
    </location>
</feature>
<evidence type="ECO:0000313" key="3">
    <source>
        <dbReference type="Proteomes" id="UP000244005"/>
    </source>
</evidence>
<feature type="region of interest" description="Disordered" evidence="1">
    <location>
        <begin position="1"/>
        <end position="44"/>
    </location>
</feature>
<protein>
    <submittedName>
        <fullName evidence="2">Uncharacterized protein</fullName>
    </submittedName>
</protein>
<reference evidence="3" key="1">
    <citation type="journal article" date="2017" name="Cell">
        <title>Insights into land plant evolution garnered from the Marchantia polymorpha genome.</title>
        <authorList>
            <person name="Bowman J.L."/>
            <person name="Kohchi T."/>
            <person name="Yamato K.T."/>
            <person name="Jenkins J."/>
            <person name="Shu S."/>
            <person name="Ishizaki K."/>
            <person name="Yamaoka S."/>
            <person name="Nishihama R."/>
            <person name="Nakamura Y."/>
            <person name="Berger F."/>
            <person name="Adam C."/>
            <person name="Aki S.S."/>
            <person name="Althoff F."/>
            <person name="Araki T."/>
            <person name="Arteaga-Vazquez M.A."/>
            <person name="Balasubrmanian S."/>
            <person name="Barry K."/>
            <person name="Bauer D."/>
            <person name="Boehm C.R."/>
            <person name="Briginshaw L."/>
            <person name="Caballero-Perez J."/>
            <person name="Catarino B."/>
            <person name="Chen F."/>
            <person name="Chiyoda S."/>
            <person name="Chovatia M."/>
            <person name="Davies K.M."/>
            <person name="Delmans M."/>
            <person name="Demura T."/>
            <person name="Dierschke T."/>
            <person name="Dolan L."/>
            <person name="Dorantes-Acosta A.E."/>
            <person name="Eklund D.M."/>
            <person name="Florent S.N."/>
            <person name="Flores-Sandoval E."/>
            <person name="Fujiyama A."/>
            <person name="Fukuzawa H."/>
            <person name="Galik B."/>
            <person name="Grimanelli D."/>
            <person name="Grimwood J."/>
            <person name="Grossniklaus U."/>
            <person name="Hamada T."/>
            <person name="Haseloff J."/>
            <person name="Hetherington A.J."/>
            <person name="Higo A."/>
            <person name="Hirakawa Y."/>
            <person name="Hundley H.N."/>
            <person name="Ikeda Y."/>
            <person name="Inoue K."/>
            <person name="Inoue S.I."/>
            <person name="Ishida S."/>
            <person name="Jia Q."/>
            <person name="Kakita M."/>
            <person name="Kanazawa T."/>
            <person name="Kawai Y."/>
            <person name="Kawashima T."/>
            <person name="Kennedy M."/>
            <person name="Kinose K."/>
            <person name="Kinoshita T."/>
            <person name="Kohara Y."/>
            <person name="Koide E."/>
            <person name="Komatsu K."/>
            <person name="Kopischke S."/>
            <person name="Kubo M."/>
            <person name="Kyozuka J."/>
            <person name="Lagercrantz U."/>
            <person name="Lin S.S."/>
            <person name="Lindquist E."/>
            <person name="Lipzen A.M."/>
            <person name="Lu C.W."/>
            <person name="De Luna E."/>
            <person name="Martienssen R.A."/>
            <person name="Minamino N."/>
            <person name="Mizutani M."/>
            <person name="Mizutani M."/>
            <person name="Mochizuki N."/>
            <person name="Monte I."/>
            <person name="Mosher R."/>
            <person name="Nagasaki H."/>
            <person name="Nakagami H."/>
            <person name="Naramoto S."/>
            <person name="Nishitani K."/>
            <person name="Ohtani M."/>
            <person name="Okamoto T."/>
            <person name="Okumura M."/>
            <person name="Phillips J."/>
            <person name="Pollak B."/>
            <person name="Reinders A."/>
            <person name="Rovekamp M."/>
            <person name="Sano R."/>
            <person name="Sawa S."/>
            <person name="Schmid M.W."/>
            <person name="Shirakawa M."/>
            <person name="Solano R."/>
            <person name="Spunde A."/>
            <person name="Suetsugu N."/>
            <person name="Sugano S."/>
            <person name="Sugiyama A."/>
            <person name="Sun R."/>
            <person name="Suzuki Y."/>
            <person name="Takenaka M."/>
            <person name="Takezawa D."/>
            <person name="Tomogane H."/>
            <person name="Tsuzuki M."/>
            <person name="Ueda T."/>
            <person name="Umeda M."/>
            <person name="Ward J.M."/>
            <person name="Watanabe Y."/>
            <person name="Yazaki K."/>
            <person name="Yokoyama R."/>
            <person name="Yoshitake Y."/>
            <person name="Yotsui I."/>
            <person name="Zachgo S."/>
            <person name="Schmutz J."/>
        </authorList>
    </citation>
    <scope>NUCLEOTIDE SEQUENCE [LARGE SCALE GENOMIC DNA]</scope>
    <source>
        <strain evidence="3">Tak-1</strain>
    </source>
</reference>
<dbReference type="AlphaFoldDB" id="A0A2R6XSW1"/>
<keyword evidence="3" id="KW-1185">Reference proteome</keyword>
<accession>A0A2R6XSW1</accession>
<organism evidence="2 3">
    <name type="scientific">Marchantia polymorpha</name>
    <name type="common">Common liverwort</name>
    <name type="synonym">Marchantia aquatica</name>
    <dbReference type="NCBI Taxonomy" id="3197"/>
    <lineage>
        <taxon>Eukaryota</taxon>
        <taxon>Viridiplantae</taxon>
        <taxon>Streptophyta</taxon>
        <taxon>Embryophyta</taxon>
        <taxon>Marchantiophyta</taxon>
        <taxon>Marchantiopsida</taxon>
        <taxon>Marchantiidae</taxon>
        <taxon>Marchantiales</taxon>
        <taxon>Marchantiaceae</taxon>
        <taxon>Marchantia</taxon>
    </lineage>
</organism>
<dbReference type="EMBL" id="KZ772675">
    <property type="protein sequence ID" value="PTQ49170.1"/>
    <property type="molecule type" value="Genomic_DNA"/>
</dbReference>
<feature type="compositionally biased region" description="Basic and acidic residues" evidence="1">
    <location>
        <begin position="1"/>
        <end position="13"/>
    </location>
</feature>
<proteinExistence type="predicted"/>
<name>A0A2R6XSW1_MARPO</name>
<gene>
    <name evidence="2" type="ORF">MARPO_0003s0070</name>
</gene>
<evidence type="ECO:0000256" key="1">
    <source>
        <dbReference type="SAM" id="MobiDB-lite"/>
    </source>
</evidence>
<dbReference type="Proteomes" id="UP000244005">
    <property type="component" value="Unassembled WGS sequence"/>
</dbReference>
<evidence type="ECO:0000313" key="2">
    <source>
        <dbReference type="EMBL" id="PTQ49170.1"/>
    </source>
</evidence>
<sequence length="209" mass="22585">MIRLDEGIKRSQADRGTATVDPHRMEEREPVTEESPDPGKDPRTWCAAIGRRSVTEYRDDFAPELIQARAQLRPQFACHAAVTVRQPVAPSCLLPPPSPVSDCPPPVQPSPALSSCWPGSVCSVPRGLNFTGLLCCSLSASCLRLPRTAAPSLLRLLVGPKIDPSLISFGLSLSLYRGSVLVLRPSVLHSFLLSPALRPALPCPRSLTH</sequence>